<dbReference type="EMBL" id="CP040078">
    <property type="protein sequence ID" value="QCP52506.1"/>
    <property type="molecule type" value="Genomic_DNA"/>
</dbReference>
<name>A0A4P8IVQ6_9BURK</name>
<reference evidence="1 2" key="1">
    <citation type="submission" date="2019-05" db="EMBL/GenBank/DDBJ databases">
        <title>Burkholderia sp. DHOD12, isolated from subtropical forest soil.</title>
        <authorList>
            <person name="Gao Z.-H."/>
            <person name="Qiu L.-H."/>
        </authorList>
    </citation>
    <scope>NUCLEOTIDE SEQUENCE [LARGE SCALE GENOMIC DNA]</scope>
    <source>
        <strain evidence="1 2">DHOD12</strain>
    </source>
</reference>
<evidence type="ECO:0000313" key="1">
    <source>
        <dbReference type="EMBL" id="QCP52506.1"/>
    </source>
</evidence>
<accession>A0A4P8IVQ6</accession>
<organism evidence="1 2">
    <name type="scientific">Trinickia violacea</name>
    <dbReference type="NCBI Taxonomy" id="2571746"/>
    <lineage>
        <taxon>Bacteria</taxon>
        <taxon>Pseudomonadati</taxon>
        <taxon>Pseudomonadota</taxon>
        <taxon>Betaproteobacteria</taxon>
        <taxon>Burkholderiales</taxon>
        <taxon>Burkholderiaceae</taxon>
        <taxon>Trinickia</taxon>
    </lineage>
</organism>
<dbReference type="AlphaFoldDB" id="A0A4P8IVQ6"/>
<sequence length="58" mass="6575">MCESNYADVQRESRKMAQARDYLDAHYREDVSIDALAALVGLSRFHLMRASACAPSRQ</sequence>
<dbReference type="InterPro" id="IPR009057">
    <property type="entry name" value="Homeodomain-like_sf"/>
</dbReference>
<protein>
    <submittedName>
        <fullName evidence="1">Helix-turn-helix transcriptional regulator</fullName>
    </submittedName>
</protein>
<dbReference type="SUPFAM" id="SSF46689">
    <property type="entry name" value="Homeodomain-like"/>
    <property type="match status" value="1"/>
</dbReference>
<dbReference type="Proteomes" id="UP000298656">
    <property type="component" value="Chromosome 2"/>
</dbReference>
<gene>
    <name evidence="1" type="ORF">FAZ95_25400</name>
</gene>
<evidence type="ECO:0000313" key="2">
    <source>
        <dbReference type="Proteomes" id="UP000298656"/>
    </source>
</evidence>
<dbReference type="Gene3D" id="1.10.10.60">
    <property type="entry name" value="Homeodomain-like"/>
    <property type="match status" value="1"/>
</dbReference>
<proteinExistence type="predicted"/>
<keyword evidence="2" id="KW-1185">Reference proteome</keyword>
<dbReference type="OrthoDB" id="3631840at2"/>
<dbReference type="KEGG" id="tvl:FAZ95_25400"/>
<dbReference type="RefSeq" id="WP_137335277.1">
    <property type="nucleotide sequence ID" value="NZ_CP040078.1"/>
</dbReference>